<protein>
    <recommendedName>
        <fullName evidence="3">Helix-turn-helix domain-containing protein</fullName>
    </recommendedName>
</protein>
<dbReference type="Gene3D" id="1.10.10.10">
    <property type="entry name" value="Winged helix-like DNA-binding domain superfamily/Winged helix DNA-binding domain"/>
    <property type="match status" value="2"/>
</dbReference>
<reference evidence="1 2" key="1">
    <citation type="submission" date="2019-11" db="EMBL/GenBank/DDBJ databases">
        <authorList>
            <person name="Ren C."/>
            <person name="Wang H."/>
            <person name="Xu Y."/>
        </authorList>
    </citation>
    <scope>NUCLEOTIDE SEQUENCE [LARGE SCALE GENOMIC DNA]</scope>
    <source>
        <strain evidence="1 2">LBM 19010</strain>
    </source>
</reference>
<dbReference type="EMBL" id="CP046051">
    <property type="protein sequence ID" value="QKN23701.1"/>
    <property type="molecule type" value="Genomic_DNA"/>
</dbReference>
<evidence type="ECO:0000313" key="2">
    <source>
        <dbReference type="Proteomes" id="UP000501316"/>
    </source>
</evidence>
<evidence type="ECO:0008006" key="3">
    <source>
        <dbReference type="Google" id="ProtNLM"/>
    </source>
</evidence>
<name>A0A859DUJ4_9FIRM</name>
<sequence>MQNYYIASTAAYQVPISSTAYKVLSYLQQCADYKTRTCFPKRKTIAAKCGISVRSVVRSINNLCAADLLKRTFQFARFAGDNAIRQKENLYTVIDEPQEALPCDYINNHGVNMVNNKSLSNGRTKPVRLYAAKTANFSTLTGNELKVYNYITLRAGKQGSCYLSKKAIATACNCSTITVYRCIKCLANQGLLCVQAQTRKEFAGNDGTACNLYTVVHYSQRFRLASIKLLFACLLNQSLCCTPISSLFVTGGHITVVTPGTPTLKNMTSNRKRTSKNKD</sequence>
<accession>A0A859DUJ4</accession>
<dbReference type="Proteomes" id="UP000501316">
    <property type="component" value="Chromosome"/>
</dbReference>
<dbReference type="KEGG" id="clf:GJQ69_03935"/>
<dbReference type="RefSeq" id="WP_174193022.1">
    <property type="nucleotide sequence ID" value="NZ_CP046051.1"/>
</dbReference>
<evidence type="ECO:0000313" key="1">
    <source>
        <dbReference type="EMBL" id="QKN23701.1"/>
    </source>
</evidence>
<dbReference type="Pfam" id="PF13730">
    <property type="entry name" value="HTH_36"/>
    <property type="match status" value="2"/>
</dbReference>
<dbReference type="AlphaFoldDB" id="A0A859DUJ4"/>
<proteinExistence type="predicted"/>
<gene>
    <name evidence="1" type="ORF">GJQ69_03935</name>
</gene>
<dbReference type="InterPro" id="IPR036388">
    <property type="entry name" value="WH-like_DNA-bd_sf"/>
</dbReference>
<organism evidence="1 2">
    <name type="scientific">Caproicibacterium lactatifermentans</name>
    <dbReference type="NCBI Taxonomy" id="2666138"/>
    <lineage>
        <taxon>Bacteria</taxon>
        <taxon>Bacillati</taxon>
        <taxon>Bacillota</taxon>
        <taxon>Clostridia</taxon>
        <taxon>Eubacteriales</taxon>
        <taxon>Oscillospiraceae</taxon>
        <taxon>Caproicibacterium</taxon>
    </lineage>
</organism>